<name>A0A1Y4QHN2_9FIRM</name>
<sequence length="252" mass="27364">MFDVKNFIDNDDIRVINELGPFKVIEFIRDLSVTPQDAQTAYFCNEMNVRKRQVICDVSKANITLQAGAMQWMVGDVHATTGIKGVGDFFGKAVRGKVTGESAIKPEYTGQGLLVLEPTYKHLLLIDLNEWNNSIVLDDGLFLACDASLKHKAVMRSNFSSTVAGNEGLFNLGIQGSGVVCLESMVPKEELIEITLKDDVLKIDGNMALAWSGSLEFTVERSGKSLIGSAASGEGLVNVYRGTGKVLMAPVQ</sequence>
<dbReference type="Gene3D" id="3.60.160.10">
    <property type="entry name" value="Mitochondrial biogenesis AIM24"/>
    <property type="match status" value="1"/>
</dbReference>
<dbReference type="Pfam" id="PF01987">
    <property type="entry name" value="AIM24"/>
    <property type="match status" value="1"/>
</dbReference>
<comment type="caution">
    <text evidence="1">The sequence shown here is derived from an EMBL/GenBank/DDBJ whole genome shotgun (WGS) entry which is preliminary data.</text>
</comment>
<proteinExistence type="predicted"/>
<dbReference type="InterPro" id="IPR036983">
    <property type="entry name" value="AIM24_sf"/>
</dbReference>
<dbReference type="EMBL" id="NFLB01000010">
    <property type="protein sequence ID" value="OUQ04620.1"/>
    <property type="molecule type" value="Genomic_DNA"/>
</dbReference>
<dbReference type="SUPFAM" id="SSF51219">
    <property type="entry name" value="TRAP-like"/>
    <property type="match status" value="1"/>
</dbReference>
<dbReference type="RefSeq" id="WP_087257128.1">
    <property type="nucleotide sequence ID" value="NZ_CAJFOD010000121.1"/>
</dbReference>
<organism evidence="1 2">
    <name type="scientific">Thomasclavelia spiroformis</name>
    <dbReference type="NCBI Taxonomy" id="29348"/>
    <lineage>
        <taxon>Bacteria</taxon>
        <taxon>Bacillati</taxon>
        <taxon>Bacillota</taxon>
        <taxon>Erysipelotrichia</taxon>
        <taxon>Erysipelotrichales</taxon>
        <taxon>Coprobacillaceae</taxon>
        <taxon>Thomasclavelia</taxon>
    </lineage>
</organism>
<dbReference type="PANTHER" id="PTHR38074">
    <property type="entry name" value="ALTERED INHERITANCE OF MITOCHONDRIA PROTEIN 24, MITOCHONDRIAL"/>
    <property type="match status" value="1"/>
</dbReference>
<evidence type="ECO:0000313" key="2">
    <source>
        <dbReference type="Proteomes" id="UP000196258"/>
    </source>
</evidence>
<dbReference type="PANTHER" id="PTHR38074:SF1">
    <property type="entry name" value="ALTERED INHERITANCE OF MITOCHONDRIA PROTEIN 24, MITOCHONDRIAL"/>
    <property type="match status" value="1"/>
</dbReference>
<dbReference type="Proteomes" id="UP000196258">
    <property type="component" value="Unassembled WGS sequence"/>
</dbReference>
<gene>
    <name evidence="1" type="ORF">B5E91_09540</name>
</gene>
<accession>A0A1Y4QHN2</accession>
<evidence type="ECO:0000313" key="1">
    <source>
        <dbReference type="EMBL" id="OUQ04620.1"/>
    </source>
</evidence>
<dbReference type="AlphaFoldDB" id="A0A1Y4QHN2"/>
<protein>
    <submittedName>
        <fullName evidence="1">Transcriptional regulator</fullName>
    </submittedName>
</protein>
<reference evidence="2" key="1">
    <citation type="submission" date="2017-04" db="EMBL/GenBank/DDBJ databases">
        <title>Function of individual gut microbiota members based on whole genome sequencing of pure cultures obtained from chicken caecum.</title>
        <authorList>
            <person name="Medvecky M."/>
            <person name="Cejkova D."/>
            <person name="Polansky O."/>
            <person name="Karasova D."/>
            <person name="Kubasova T."/>
            <person name="Cizek A."/>
            <person name="Rychlik I."/>
        </authorList>
    </citation>
    <scope>NUCLEOTIDE SEQUENCE [LARGE SCALE GENOMIC DNA]</scope>
    <source>
        <strain evidence="2">An149</strain>
    </source>
</reference>
<dbReference type="InterPro" id="IPR002838">
    <property type="entry name" value="AIM24"/>
</dbReference>
<dbReference type="InterPro" id="IPR016031">
    <property type="entry name" value="Trp_RNA-bd_attenuator-like_dom"/>
</dbReference>